<dbReference type="Gene3D" id="1.20.120.1950">
    <property type="match status" value="1"/>
</dbReference>
<sequence>MQHPGLIYDLIKGILRRAEVEDRVNMTECLLRLEASNNSAAYEIPRPDEPFQNLNMCANSLKKILSRIPDEIYDRKKFLETIKDIASAIKDLLDAVNQVVTLMSTSRQALELRKREFVKYSKRFSTTLKDFFKENVKQDVFNSANHLINQTNMIMKTVIDAC</sequence>
<organism evidence="1 2">
    <name type="scientific">Ridgeia piscesae</name>
    <name type="common">Tubeworm</name>
    <dbReference type="NCBI Taxonomy" id="27915"/>
    <lineage>
        <taxon>Eukaryota</taxon>
        <taxon>Metazoa</taxon>
        <taxon>Spiralia</taxon>
        <taxon>Lophotrochozoa</taxon>
        <taxon>Annelida</taxon>
        <taxon>Polychaeta</taxon>
        <taxon>Sedentaria</taxon>
        <taxon>Canalipalpata</taxon>
        <taxon>Sabellida</taxon>
        <taxon>Siboglinidae</taxon>
        <taxon>Ridgeia</taxon>
    </lineage>
</organism>
<gene>
    <name evidence="1" type="ORF">NP493_992g03007</name>
</gene>
<proteinExistence type="predicted"/>
<comment type="caution">
    <text evidence="1">The sequence shown here is derived from an EMBL/GenBank/DDBJ whole genome shotgun (WGS) entry which is preliminary data.</text>
</comment>
<protein>
    <recommendedName>
        <fullName evidence="3">Programmed cell death protein 10</fullName>
    </recommendedName>
</protein>
<dbReference type="AlphaFoldDB" id="A0AAD9NKP2"/>
<dbReference type="PANTHER" id="PTHR13250">
    <property type="entry name" value="TF-1 CELL APOPTOSIS RELATED PROTEIN-15"/>
    <property type="match status" value="1"/>
</dbReference>
<dbReference type="InterPro" id="IPR009652">
    <property type="entry name" value="PDCD10"/>
</dbReference>
<dbReference type="GO" id="GO:0019901">
    <property type="term" value="F:protein kinase binding"/>
    <property type="evidence" value="ECO:0007669"/>
    <property type="project" value="TreeGrafter"/>
</dbReference>
<dbReference type="PANTHER" id="PTHR13250:SF1">
    <property type="entry name" value="PROGRAMMED CELL DEATH PROTEIN 10"/>
    <property type="match status" value="1"/>
</dbReference>
<dbReference type="GO" id="GO:1903358">
    <property type="term" value="P:regulation of Golgi organization"/>
    <property type="evidence" value="ECO:0007669"/>
    <property type="project" value="TreeGrafter"/>
</dbReference>
<dbReference type="Proteomes" id="UP001209878">
    <property type="component" value="Unassembled WGS sequence"/>
</dbReference>
<dbReference type="InterPro" id="IPR053750">
    <property type="entry name" value="PDCD10_Homolog"/>
</dbReference>
<accession>A0AAD9NKP2</accession>
<evidence type="ECO:0008006" key="3">
    <source>
        <dbReference type="Google" id="ProtNLM"/>
    </source>
</evidence>
<evidence type="ECO:0000313" key="1">
    <source>
        <dbReference type="EMBL" id="KAK2172103.1"/>
    </source>
</evidence>
<dbReference type="EMBL" id="JAODUO010000993">
    <property type="protein sequence ID" value="KAK2172103.1"/>
    <property type="molecule type" value="Genomic_DNA"/>
</dbReference>
<reference evidence="1" key="1">
    <citation type="journal article" date="2023" name="Mol. Biol. Evol.">
        <title>Third-Generation Sequencing Reveals the Adaptive Role of the Epigenome in Three Deep-Sea Polychaetes.</title>
        <authorList>
            <person name="Perez M."/>
            <person name="Aroh O."/>
            <person name="Sun Y."/>
            <person name="Lan Y."/>
            <person name="Juniper S.K."/>
            <person name="Young C.R."/>
            <person name="Angers B."/>
            <person name="Qian P.Y."/>
        </authorList>
    </citation>
    <scope>NUCLEOTIDE SEQUENCE</scope>
    <source>
        <strain evidence="1">R07B-5</strain>
    </source>
</reference>
<dbReference type="Pfam" id="PF06840">
    <property type="entry name" value="PDC10_C"/>
    <property type="match status" value="1"/>
</dbReference>
<evidence type="ECO:0000313" key="2">
    <source>
        <dbReference type="Proteomes" id="UP001209878"/>
    </source>
</evidence>
<keyword evidence="2" id="KW-1185">Reference proteome</keyword>
<name>A0AAD9NKP2_RIDPI</name>
<dbReference type="GO" id="GO:0090443">
    <property type="term" value="C:FAR/SIN/STRIPAK complex"/>
    <property type="evidence" value="ECO:0007669"/>
    <property type="project" value="TreeGrafter"/>
</dbReference>